<dbReference type="PANTHER" id="PTHR43280">
    <property type="entry name" value="ARAC-FAMILY TRANSCRIPTIONAL REGULATOR"/>
    <property type="match status" value="1"/>
</dbReference>
<feature type="domain" description="HTH araC/xylS-type" evidence="5">
    <location>
        <begin position="685"/>
        <end position="784"/>
    </location>
</feature>
<evidence type="ECO:0000256" key="1">
    <source>
        <dbReference type="ARBA" id="ARBA00023015"/>
    </source>
</evidence>
<dbReference type="PROSITE" id="PS01124">
    <property type="entry name" value="HTH_ARAC_FAMILY_2"/>
    <property type="match status" value="1"/>
</dbReference>
<keyword evidence="7" id="KW-1185">Reference proteome</keyword>
<dbReference type="Gene3D" id="1.10.10.60">
    <property type="entry name" value="Homeodomain-like"/>
    <property type="match status" value="2"/>
</dbReference>
<gene>
    <name evidence="6" type="ORF">GON05_19280</name>
</gene>
<keyword evidence="3" id="KW-0804">Transcription</keyword>
<feature type="transmembrane region" description="Helical" evidence="4">
    <location>
        <begin position="318"/>
        <end position="338"/>
    </location>
</feature>
<dbReference type="SMART" id="SM00342">
    <property type="entry name" value="HTH_ARAC"/>
    <property type="match status" value="1"/>
</dbReference>
<protein>
    <submittedName>
        <fullName evidence="6">Helix-turn-helix domain-containing protein</fullName>
    </submittedName>
</protein>
<dbReference type="InterPro" id="IPR009057">
    <property type="entry name" value="Homeodomain-like_sf"/>
</dbReference>
<accession>A0ABW9UBI5</accession>
<evidence type="ECO:0000313" key="7">
    <source>
        <dbReference type="Proteomes" id="UP000467637"/>
    </source>
</evidence>
<keyword evidence="4" id="KW-0812">Transmembrane</keyword>
<dbReference type="PROSITE" id="PS00041">
    <property type="entry name" value="HTH_ARAC_FAMILY_1"/>
    <property type="match status" value="1"/>
</dbReference>
<dbReference type="InterPro" id="IPR018060">
    <property type="entry name" value="HTH_AraC"/>
</dbReference>
<dbReference type="SUPFAM" id="SSF46689">
    <property type="entry name" value="Homeodomain-like"/>
    <property type="match status" value="1"/>
</dbReference>
<organism evidence="6 7">
    <name type="scientific">Paenibacillus anseongense</name>
    <dbReference type="NCBI Taxonomy" id="2682845"/>
    <lineage>
        <taxon>Bacteria</taxon>
        <taxon>Bacillati</taxon>
        <taxon>Bacillota</taxon>
        <taxon>Bacilli</taxon>
        <taxon>Bacillales</taxon>
        <taxon>Paenibacillaceae</taxon>
        <taxon>Paenibacillus</taxon>
    </lineage>
</organism>
<dbReference type="InterPro" id="IPR018062">
    <property type="entry name" value="HTH_AraC-typ_CS"/>
</dbReference>
<comment type="caution">
    <text evidence="6">The sequence shown here is derived from an EMBL/GenBank/DDBJ whole genome shotgun (WGS) entry which is preliminary data.</text>
</comment>
<evidence type="ECO:0000256" key="3">
    <source>
        <dbReference type="ARBA" id="ARBA00023163"/>
    </source>
</evidence>
<evidence type="ECO:0000313" key="6">
    <source>
        <dbReference type="EMBL" id="MVQ36757.1"/>
    </source>
</evidence>
<keyword evidence="4" id="KW-1133">Transmembrane helix</keyword>
<dbReference type="Pfam" id="PF17853">
    <property type="entry name" value="GGDEF_2"/>
    <property type="match status" value="1"/>
</dbReference>
<name>A0ABW9UBI5_9BACL</name>
<keyword evidence="2" id="KW-0238">DNA-binding</keyword>
<reference evidence="6 7" key="1">
    <citation type="submission" date="2019-12" db="EMBL/GenBank/DDBJ databases">
        <authorList>
            <person name="Huq M.A."/>
        </authorList>
    </citation>
    <scope>NUCLEOTIDE SEQUENCE [LARGE SCALE GENOMIC DNA]</scope>
    <source>
        <strain evidence="6 7">MAH-34</strain>
    </source>
</reference>
<dbReference type="Proteomes" id="UP000467637">
    <property type="component" value="Unassembled WGS sequence"/>
</dbReference>
<keyword evidence="1" id="KW-0805">Transcription regulation</keyword>
<dbReference type="Pfam" id="PF12833">
    <property type="entry name" value="HTH_18"/>
    <property type="match status" value="1"/>
</dbReference>
<keyword evidence="4" id="KW-0472">Membrane</keyword>
<feature type="transmembrane region" description="Helical" evidence="4">
    <location>
        <begin position="29"/>
        <end position="52"/>
    </location>
</feature>
<dbReference type="EMBL" id="WSEM01000016">
    <property type="protein sequence ID" value="MVQ36757.1"/>
    <property type="molecule type" value="Genomic_DNA"/>
</dbReference>
<sequence>MNPIGLEVTRRKCPMRKWLVPDTNVRHKVFIRMLIPYLLFICMLLGIGYIVYRETINVMEKDATENHRLVLEQSRDILERRMDEITSIGRQVAANTKVIQFMTVKDPFQGANTYSVLDTIKSLYDFKLSNNFVYNYYILFKNSDLVLTPGSSYTMDEFFNRIAVYDGGDTEKMRKNWLQTYHSRSFLPSEHMSIGESSYQMMTYLQSLGLPGNPQAVIAVMIDQAEIRKLFQGLNLSQGGWAYILDDQGRIMSSLSGENTGLPVRLADLKEQHGIVEQKLNNQSMIVTYTKSTINGWTYVVGQPKVILLGKVHYIQKIIFSLTLLFLVIGVSMAYFLAYRNSKPLRALAQSLKELVGGGVKQHDVYGFISEAVSGLALSNRKLQSELELQVPLLRASYFRRLMQGQFLSTRDADILLKHLGLGMEDEDRQYVVALIRIQGYDNGYNERLLKDLDRVRFASAELIRELVGADGFAYDVAQDQIAVLLSVYSHDANKHRENITKLMEQVCQAINLRFQIVSDCGIGGYCDRVTAISRSYEQAREALFALVRLDKDGLQWFDELPAALNDYHYPQDMEGRLMNVALAGEQEEVTRLLQALYTENFENRHLSQTVLRLFIGELWGNLVKLLRQLGMQAEEVYMQIQRIDGAEPSYESLQQHFTAIRLAYATICQHVVEQRSSRNIELLDNIRTMLQKDFADKALCLDEAADRLRVSKVYLSQFFKDQTGINFSDYLEQLRMEQAKHLLRNSDYAIQEIADKVGYASSNTFCRAFKRLHGVSATVYQRSVEVNV</sequence>
<proteinExistence type="predicted"/>
<evidence type="ECO:0000256" key="2">
    <source>
        <dbReference type="ARBA" id="ARBA00023125"/>
    </source>
</evidence>
<dbReference type="Gene3D" id="3.30.450.20">
    <property type="entry name" value="PAS domain"/>
    <property type="match status" value="1"/>
</dbReference>
<dbReference type="InterPro" id="IPR041522">
    <property type="entry name" value="CdaR_GGDEF"/>
</dbReference>
<dbReference type="PANTHER" id="PTHR43280:SF10">
    <property type="entry name" value="REGULATORY PROTEIN POCR"/>
    <property type="match status" value="1"/>
</dbReference>
<evidence type="ECO:0000256" key="4">
    <source>
        <dbReference type="SAM" id="Phobius"/>
    </source>
</evidence>
<evidence type="ECO:0000259" key="5">
    <source>
        <dbReference type="PROSITE" id="PS01124"/>
    </source>
</evidence>